<feature type="compositionally biased region" description="Low complexity" evidence="1">
    <location>
        <begin position="337"/>
        <end position="354"/>
    </location>
</feature>
<reference evidence="2 3" key="1">
    <citation type="submission" date="2021-02" db="EMBL/GenBank/DDBJ databases">
        <title>Actinophytocola xerophila sp. nov., isolated from soil of cotton cropping field.</title>
        <authorList>
            <person name="Huang R."/>
            <person name="Chen X."/>
            <person name="Ge X."/>
            <person name="Liu W."/>
        </authorList>
    </citation>
    <scope>NUCLEOTIDE SEQUENCE [LARGE SCALE GENOMIC DNA]</scope>
    <source>
        <strain evidence="2 3">S1-96</strain>
    </source>
</reference>
<accession>A0ABT2J5A9</accession>
<feature type="compositionally biased region" description="Acidic residues" evidence="1">
    <location>
        <begin position="399"/>
        <end position="409"/>
    </location>
</feature>
<dbReference type="PANTHER" id="PTHR30163">
    <property type="entry name" value="MEMBRANE-BOUND LYTIC MUREIN TRANSGLYCOSYLASE B"/>
    <property type="match status" value="1"/>
</dbReference>
<dbReference type="Gene3D" id="1.10.530.10">
    <property type="match status" value="1"/>
</dbReference>
<organism evidence="2 3">
    <name type="scientific">Actinophytocola gossypii</name>
    <dbReference type="NCBI Taxonomy" id="2812003"/>
    <lineage>
        <taxon>Bacteria</taxon>
        <taxon>Bacillati</taxon>
        <taxon>Actinomycetota</taxon>
        <taxon>Actinomycetes</taxon>
        <taxon>Pseudonocardiales</taxon>
        <taxon>Pseudonocardiaceae</taxon>
    </lineage>
</organism>
<dbReference type="EMBL" id="JAFFZE010000006">
    <property type="protein sequence ID" value="MCT2583049.1"/>
    <property type="molecule type" value="Genomic_DNA"/>
</dbReference>
<evidence type="ECO:0008006" key="4">
    <source>
        <dbReference type="Google" id="ProtNLM"/>
    </source>
</evidence>
<dbReference type="InterPro" id="IPR043426">
    <property type="entry name" value="MltB-like"/>
</dbReference>
<feature type="compositionally biased region" description="Pro residues" evidence="1">
    <location>
        <begin position="366"/>
        <end position="380"/>
    </location>
</feature>
<feature type="region of interest" description="Disordered" evidence="1">
    <location>
        <begin position="1"/>
        <end position="22"/>
    </location>
</feature>
<dbReference type="RefSeq" id="WP_260190377.1">
    <property type="nucleotide sequence ID" value="NZ_JAFFZE010000006.1"/>
</dbReference>
<feature type="compositionally biased region" description="Basic residues" evidence="1">
    <location>
        <begin position="309"/>
        <end position="319"/>
    </location>
</feature>
<dbReference type="InterPro" id="IPR023346">
    <property type="entry name" value="Lysozyme-like_dom_sf"/>
</dbReference>
<keyword evidence="3" id="KW-1185">Reference proteome</keyword>
<feature type="compositionally biased region" description="Pro residues" evidence="1">
    <location>
        <begin position="410"/>
        <end position="419"/>
    </location>
</feature>
<name>A0ABT2J5A9_9PSEU</name>
<evidence type="ECO:0000313" key="2">
    <source>
        <dbReference type="EMBL" id="MCT2583049.1"/>
    </source>
</evidence>
<dbReference type="SUPFAM" id="SSF53955">
    <property type="entry name" value="Lysozyme-like"/>
    <property type="match status" value="1"/>
</dbReference>
<gene>
    <name evidence="2" type="ORF">JT362_07965</name>
</gene>
<dbReference type="PANTHER" id="PTHR30163:SF8">
    <property type="entry name" value="LYTIC MUREIN TRANSGLYCOSYLASE"/>
    <property type="match status" value="1"/>
</dbReference>
<sequence>MSASKKHRSTAKEERRVRRRRRKLAAATSSVLLVAAAVTGEPIGLAAGPVQAAAAAGGGLHGMTDPDSVSATGEPGDNRIGDEVLKAAGDLERLLQLGTPDVLPVGQQGLPGIMLEAYRNAANRLAVDQPNCNLHWSLLASIGRIESNHARGGQVDAQGNTVPQILGPVLNGGGFAAIRDTDGGALDGDSRWDRAVGAMQFIPSTWQGYVSDGNDDGVSTPHNVWDATLAAGRYLCSGGMDLSDPEDRATAVFRYNHSDSYVTTVLIWAEAYRNGAPVIPSDPVLPDTQALGPAPIVGGPTPSGDKPAPHKPGKPKPTHQKPPPGGSNPPGGGGGTTTSPNPTTSTSTSTTTTTTPPPSSCEEPPPDPNDPPEPPESPEPPGEENPSTPPETTDPTDPPCDDGSSEEPTPDPTTPPGETTPPDSDSGSQDPSPDPTTTNSAVASSSTRRSTGRLPATT</sequence>
<protein>
    <recommendedName>
        <fullName evidence="4">Transglycosylase SLT domain-containing protein</fullName>
    </recommendedName>
</protein>
<comment type="caution">
    <text evidence="2">The sequence shown here is derived from an EMBL/GenBank/DDBJ whole genome shotgun (WGS) entry which is preliminary data.</text>
</comment>
<evidence type="ECO:0000256" key="1">
    <source>
        <dbReference type="SAM" id="MobiDB-lite"/>
    </source>
</evidence>
<dbReference type="Proteomes" id="UP001156441">
    <property type="component" value="Unassembled WGS sequence"/>
</dbReference>
<evidence type="ECO:0000313" key="3">
    <source>
        <dbReference type="Proteomes" id="UP001156441"/>
    </source>
</evidence>
<feature type="compositionally biased region" description="Low complexity" evidence="1">
    <location>
        <begin position="384"/>
        <end position="395"/>
    </location>
</feature>
<feature type="region of interest" description="Disordered" evidence="1">
    <location>
        <begin position="283"/>
        <end position="458"/>
    </location>
</feature>
<dbReference type="CDD" id="cd13399">
    <property type="entry name" value="Slt35-like"/>
    <property type="match status" value="1"/>
</dbReference>
<feature type="compositionally biased region" description="Low complexity" evidence="1">
    <location>
        <begin position="420"/>
        <end position="449"/>
    </location>
</feature>
<proteinExistence type="predicted"/>